<keyword evidence="1" id="KW-0663">Pyridoxal phosphate</keyword>
<dbReference type="Gene3D" id="3.90.1150.10">
    <property type="entry name" value="Aspartate Aminotransferase, domain 1"/>
    <property type="match status" value="1"/>
</dbReference>
<dbReference type="InterPro" id="IPR015421">
    <property type="entry name" value="PyrdxlP-dep_Trfase_major"/>
</dbReference>
<dbReference type="InterPro" id="IPR000653">
    <property type="entry name" value="DegT/StrS_aminotransferase"/>
</dbReference>
<dbReference type="SUPFAM" id="SSF53383">
    <property type="entry name" value="PLP-dependent transferases"/>
    <property type="match status" value="1"/>
</dbReference>
<dbReference type="InterPro" id="IPR015422">
    <property type="entry name" value="PyrdxlP-dep_Trfase_small"/>
</dbReference>
<gene>
    <name evidence="2" type="ORF">FB473_002547</name>
</gene>
<dbReference type="PANTHER" id="PTHR30244">
    <property type="entry name" value="TRANSAMINASE"/>
    <property type="match status" value="1"/>
</dbReference>
<comment type="caution">
    <text evidence="2">The sequence shown here is derived from an EMBL/GenBank/DDBJ whole genome shotgun (WGS) entry which is preliminary data.</text>
</comment>
<dbReference type="RefSeq" id="WP_167168373.1">
    <property type="nucleotide sequence ID" value="NZ_BAAAOO010000007.1"/>
</dbReference>
<evidence type="ECO:0000313" key="3">
    <source>
        <dbReference type="Proteomes" id="UP000749311"/>
    </source>
</evidence>
<organism evidence="2 3">
    <name type="scientific">Brooklawnia cerclae</name>
    <dbReference type="NCBI Taxonomy" id="349934"/>
    <lineage>
        <taxon>Bacteria</taxon>
        <taxon>Bacillati</taxon>
        <taxon>Actinomycetota</taxon>
        <taxon>Actinomycetes</taxon>
        <taxon>Propionibacteriales</taxon>
        <taxon>Propionibacteriaceae</taxon>
        <taxon>Brooklawnia</taxon>
    </lineage>
</organism>
<dbReference type="InterPro" id="IPR015424">
    <property type="entry name" value="PyrdxlP-dep_Trfase"/>
</dbReference>
<dbReference type="CDD" id="cd00616">
    <property type="entry name" value="AHBA_syn"/>
    <property type="match status" value="1"/>
</dbReference>
<reference evidence="2 3" key="1">
    <citation type="submission" date="2020-02" db="EMBL/GenBank/DDBJ databases">
        <title>Sequencing the genomes of 1000 actinobacteria strains.</title>
        <authorList>
            <person name="Klenk H.-P."/>
        </authorList>
    </citation>
    <scope>NUCLEOTIDE SEQUENCE [LARGE SCALE GENOMIC DNA]</scope>
    <source>
        <strain evidence="2 3">DSM 19609</strain>
    </source>
</reference>
<keyword evidence="3" id="KW-1185">Reference proteome</keyword>
<dbReference type="PANTHER" id="PTHR30244:SF30">
    <property type="entry name" value="BLR5990 PROTEIN"/>
    <property type="match status" value="1"/>
</dbReference>
<evidence type="ECO:0000256" key="1">
    <source>
        <dbReference type="RuleBase" id="RU004508"/>
    </source>
</evidence>
<dbReference type="EMBL" id="JAAMOZ010000001">
    <property type="protein sequence ID" value="NIH57902.1"/>
    <property type="molecule type" value="Genomic_DNA"/>
</dbReference>
<comment type="similarity">
    <text evidence="1">Belongs to the DegT/DnrJ/EryC1 family.</text>
</comment>
<dbReference type="Pfam" id="PF01041">
    <property type="entry name" value="DegT_DnrJ_EryC1"/>
    <property type="match status" value="1"/>
</dbReference>
<proteinExistence type="inferred from homology"/>
<dbReference type="Proteomes" id="UP000749311">
    <property type="component" value="Unassembled WGS sequence"/>
</dbReference>
<protein>
    <submittedName>
        <fullName evidence="2">dTDP-4-amino-4,6-dideoxygalactose transaminase</fullName>
    </submittedName>
</protein>
<dbReference type="PIRSF" id="PIRSF000390">
    <property type="entry name" value="PLP_StrS"/>
    <property type="match status" value="1"/>
</dbReference>
<evidence type="ECO:0000313" key="2">
    <source>
        <dbReference type="EMBL" id="NIH57902.1"/>
    </source>
</evidence>
<sequence length="400" mass="42426">MSIHEPTSLQERIPRWPRQTGDEQGLLAEILATEAWGSSAGHFVHDFEDAFAAYHDAPHALACANGTIALISALSVLDLPFGSEVIVPSYTFIATAAAPAFLGLVPVFCDTLPGRYTMDPGALAQLVGPRTSAIVPVHLGGAPCEMDEIMAVARGAGVPVIEDAAQAAGIRYKGRAIPVGDMATFSFQSSKNLASGEGGAIVTRDDELASRLFSFVNVGRVPGGAWYDHRTFGMNLRLSEFQGAILREQLKAHPELQKVRRDNAERLAAALAGVDGIEVPPVMFDDGSTHGQHLFLMRFPTLTADRRDELAGLLHAAGLTGASTGYVPLHRNPALLGQVAKVCEALGRSVPEAHCPNTDRLVDETIWLPQTVLLADPEVVDAVADIVVTAFREVSGGASS</sequence>
<name>A0ABX0SHM5_9ACTN</name>
<dbReference type="Gene3D" id="3.40.640.10">
    <property type="entry name" value="Type I PLP-dependent aspartate aminotransferase-like (Major domain)"/>
    <property type="match status" value="1"/>
</dbReference>
<accession>A0ABX0SHM5</accession>